<dbReference type="EMBL" id="KR063278">
    <property type="protein sequence ID" value="AKJ72502.1"/>
    <property type="molecule type" value="Genomic_DNA"/>
</dbReference>
<dbReference type="OrthoDB" id="41588at10239"/>
<dbReference type="GeneID" id="26517425"/>
<dbReference type="RefSeq" id="YP_009189202.1">
    <property type="nucleotide sequence ID" value="NC_028673.1"/>
</dbReference>
<sequence length="85" mass="9657">MSNTLTSSRVNKMSYIGTRQARRILPGMMVRVDHVGVDGKVYQTKSLVEASHLYQNEHMILVLEDGSRVKCKWGDRFDAWTNGGE</sequence>
<protein>
    <submittedName>
        <fullName evidence="1">Uncharacterized protein</fullName>
    </submittedName>
</protein>
<organism evidence="1 2">
    <name type="scientific">Gordonia phage GMA7</name>
    <dbReference type="NCBI Taxonomy" id="1647286"/>
    <lineage>
        <taxon>Viruses</taxon>
        <taxon>Duplodnaviria</taxon>
        <taxon>Heunggongvirae</taxon>
        <taxon>Uroviricota</taxon>
        <taxon>Caudoviricetes</taxon>
        <taxon>Getseptimavirus</taxon>
        <taxon>Getseptimavirus GMA7</taxon>
    </lineage>
</organism>
<evidence type="ECO:0000313" key="2">
    <source>
        <dbReference type="Proteomes" id="UP000202743"/>
    </source>
</evidence>
<gene>
    <name evidence="1" type="ORF">GMA7_65</name>
</gene>
<dbReference type="Proteomes" id="UP000202743">
    <property type="component" value="Segment"/>
</dbReference>
<reference evidence="1 2" key="1">
    <citation type="journal article" date="2015" name="PLoS ONE">
        <title>Lysis to Kill: Evaluation of the Lytic Abilities, and Genomics of Nine Bacteriophages Infective for Gordonia spp. and Their Potential Use in Activated Sludge Foam Biocontrol.</title>
        <authorList>
            <person name="Dyson Z.A."/>
            <person name="Tucci J."/>
            <person name="Seviour R.J."/>
            <person name="Petrovski S."/>
        </authorList>
    </citation>
    <scope>NUCLEOTIDE SEQUENCE [LARGE SCALE GENOMIC DNA]</scope>
</reference>
<keyword evidence="2" id="KW-1185">Reference proteome</keyword>
<proteinExistence type="predicted"/>
<accession>A0A0K0N6Z0</accession>
<evidence type="ECO:0000313" key="1">
    <source>
        <dbReference type="EMBL" id="AKJ72502.1"/>
    </source>
</evidence>
<dbReference type="KEGG" id="vg:26517425"/>
<name>A0A0K0N6Z0_9CAUD</name>